<protein>
    <recommendedName>
        <fullName evidence="4">Aftiphilin clathrin-binding box domain-containing protein</fullName>
    </recommendedName>
</protein>
<evidence type="ECO:0000313" key="2">
    <source>
        <dbReference type="EMBL" id="KAA3675426.1"/>
    </source>
</evidence>
<dbReference type="GO" id="GO:0032588">
    <property type="term" value="C:trans-Golgi network membrane"/>
    <property type="evidence" value="ECO:0007669"/>
    <property type="project" value="InterPro"/>
</dbReference>
<sequence length="602" mass="65298">MLSHFSLLSIDETTSYGAFYFMESPMGHLHIPQDLRDEDWPPEPSLKSDCTPLKSEEINVVALSNRESDTVSSDRRSDSSSLSDFMSIELPADVPDGPEFRDLSLHLDKVAMSAGASNLCVGNGESADQQSFQTKDHAACVKLDDYEVDNSFKSTQTCAHAQPAPSAENSTSPVSCSSGSAQRSDHSASLPPDLTLNSKALHASCDGVLFSMRQSVRTGHSSEMEDFAHFTTCECPSTDSACWPIFTSENSVCENFASFADASPNMESNAANSNCFCSSELPTLSDRAEEFDLPVDHDSEDDDDFGDFTGSCVLSGDVLLHDDGATSDEVIQPPGFLERLLSHLEPALGRAFGQAACDQVDYWMSDISAAQSIAEPSMNSQRNGSPDHVGIHGCPWKKLLPLSRIPDLRYHWSSSVIYKAYLHSLNVDASHAMPIFASQLRLLEPVRVSEIKSSEAKPLFPEPAVMPSKADTLTMSNHVDQVTVESIQIPAFDWNSSDFVNPLKGDSEAVSQMDLDFFEMQQSAPTTSACSVTSPLSDLEFLSAEVSKLPAPKVLTLASMSISPNQSPARSANVRAALARLPKLTYMRARSLLFPVSETNSG</sequence>
<dbReference type="Proteomes" id="UP000324629">
    <property type="component" value="Unassembled WGS sequence"/>
</dbReference>
<dbReference type="InterPro" id="IPR046359">
    <property type="entry name" value="Aftin-like"/>
</dbReference>
<feature type="region of interest" description="Disordered" evidence="1">
    <location>
        <begin position="162"/>
        <end position="192"/>
    </location>
</feature>
<keyword evidence="3" id="KW-1185">Reference proteome</keyword>
<proteinExistence type="predicted"/>
<organism evidence="2 3">
    <name type="scientific">Paragonimus westermani</name>
    <dbReference type="NCBI Taxonomy" id="34504"/>
    <lineage>
        <taxon>Eukaryota</taxon>
        <taxon>Metazoa</taxon>
        <taxon>Spiralia</taxon>
        <taxon>Lophotrochozoa</taxon>
        <taxon>Platyhelminthes</taxon>
        <taxon>Trematoda</taxon>
        <taxon>Digenea</taxon>
        <taxon>Plagiorchiida</taxon>
        <taxon>Troglotremata</taxon>
        <taxon>Troglotrematidae</taxon>
        <taxon>Paragonimus</taxon>
    </lineage>
</organism>
<gene>
    <name evidence="2" type="ORF">DEA37_0011949</name>
</gene>
<evidence type="ECO:0000313" key="3">
    <source>
        <dbReference type="Proteomes" id="UP000324629"/>
    </source>
</evidence>
<comment type="caution">
    <text evidence="2">The sequence shown here is derived from an EMBL/GenBank/DDBJ whole genome shotgun (WGS) entry which is preliminary data.</text>
</comment>
<feature type="compositionally biased region" description="Polar residues" evidence="1">
    <location>
        <begin position="167"/>
        <end position="182"/>
    </location>
</feature>
<dbReference type="PANTHER" id="PTHR16156">
    <property type="entry name" value="AFTIPHILIN A-RELATED"/>
    <property type="match status" value="1"/>
</dbReference>
<name>A0A5J4NII6_9TREM</name>
<dbReference type="AlphaFoldDB" id="A0A5J4NII6"/>
<dbReference type="PANTHER" id="PTHR16156:SF10">
    <property type="entry name" value="AFTIPHILIN-RELATED"/>
    <property type="match status" value="1"/>
</dbReference>
<dbReference type="GO" id="GO:0030121">
    <property type="term" value="C:AP-1 adaptor complex"/>
    <property type="evidence" value="ECO:0007669"/>
    <property type="project" value="TreeGrafter"/>
</dbReference>
<evidence type="ECO:0008006" key="4">
    <source>
        <dbReference type="Google" id="ProtNLM"/>
    </source>
</evidence>
<evidence type="ECO:0000256" key="1">
    <source>
        <dbReference type="SAM" id="MobiDB-lite"/>
    </source>
</evidence>
<dbReference type="EMBL" id="QNGE01002530">
    <property type="protein sequence ID" value="KAA3675426.1"/>
    <property type="molecule type" value="Genomic_DNA"/>
</dbReference>
<dbReference type="GO" id="GO:0030276">
    <property type="term" value="F:clathrin binding"/>
    <property type="evidence" value="ECO:0007669"/>
    <property type="project" value="InterPro"/>
</dbReference>
<accession>A0A5J4NII6</accession>
<reference evidence="2 3" key="1">
    <citation type="journal article" date="2019" name="Gigascience">
        <title>Whole-genome sequence of the oriental lung fluke Paragonimus westermani.</title>
        <authorList>
            <person name="Oey H."/>
            <person name="Zakrzewski M."/>
            <person name="Narain K."/>
            <person name="Devi K.R."/>
            <person name="Agatsuma T."/>
            <person name="Nawaratna S."/>
            <person name="Gobert G.N."/>
            <person name="Jones M.K."/>
            <person name="Ragan M.A."/>
            <person name="McManus D.P."/>
            <person name="Krause L."/>
        </authorList>
    </citation>
    <scope>NUCLEOTIDE SEQUENCE [LARGE SCALE GENOMIC DNA]</scope>
    <source>
        <strain evidence="2 3">IND2009</strain>
    </source>
</reference>